<dbReference type="SMART" id="SM00774">
    <property type="entry name" value="WRKY"/>
    <property type="match status" value="1"/>
</dbReference>
<keyword evidence="5" id="KW-0539">Nucleus</keyword>
<dbReference type="GO" id="GO:0005634">
    <property type="term" value="C:nucleus"/>
    <property type="evidence" value="ECO:0007669"/>
    <property type="project" value="UniProtKB-SubCell"/>
</dbReference>
<evidence type="ECO:0000313" key="8">
    <source>
        <dbReference type="Proteomes" id="UP000244336"/>
    </source>
</evidence>
<evidence type="ECO:0000256" key="2">
    <source>
        <dbReference type="ARBA" id="ARBA00023015"/>
    </source>
</evidence>
<dbReference type="PROSITE" id="PS50811">
    <property type="entry name" value="WRKY"/>
    <property type="match status" value="1"/>
</dbReference>
<dbReference type="STRING" id="1504633.A0A2T7C2Y7"/>
<evidence type="ECO:0000256" key="1">
    <source>
        <dbReference type="ARBA" id="ARBA00004123"/>
    </source>
</evidence>
<evidence type="ECO:0000256" key="5">
    <source>
        <dbReference type="ARBA" id="ARBA00023242"/>
    </source>
</evidence>
<feature type="domain" description="WRKY" evidence="6">
    <location>
        <begin position="67"/>
        <end position="133"/>
    </location>
</feature>
<dbReference type="AlphaFoldDB" id="A0A2T7C2Y7"/>
<dbReference type="GO" id="GO:0003700">
    <property type="term" value="F:DNA-binding transcription factor activity"/>
    <property type="evidence" value="ECO:0007669"/>
    <property type="project" value="InterPro"/>
</dbReference>
<name>A0A2T7C2Y7_9POAL</name>
<reference evidence="7 8" key="1">
    <citation type="submission" date="2018-04" db="EMBL/GenBank/DDBJ databases">
        <title>WGS assembly of Panicum hallii var. hallii HAL2.</title>
        <authorList>
            <person name="Lovell J."/>
            <person name="Jenkins J."/>
            <person name="Lowry D."/>
            <person name="Mamidi S."/>
            <person name="Sreedasyam A."/>
            <person name="Weng X."/>
            <person name="Barry K."/>
            <person name="Bonette J."/>
            <person name="Campitelli B."/>
            <person name="Daum C."/>
            <person name="Gordon S."/>
            <person name="Gould B."/>
            <person name="Lipzen A."/>
            <person name="MacQueen A."/>
            <person name="Palacio-Mejia J."/>
            <person name="Plott C."/>
            <person name="Shakirov E."/>
            <person name="Shu S."/>
            <person name="Yoshinaga Y."/>
            <person name="Zane M."/>
            <person name="Rokhsar D."/>
            <person name="Grimwood J."/>
            <person name="Schmutz J."/>
            <person name="Juenger T."/>
        </authorList>
    </citation>
    <scope>NUCLEOTIDE SEQUENCE [LARGE SCALE GENOMIC DNA]</scope>
    <source>
        <strain evidence="8">cv. HAL2</strain>
    </source>
</reference>
<comment type="subcellular location">
    <subcellularLocation>
        <location evidence="1">Nucleus</location>
    </subcellularLocation>
</comment>
<accession>A0A2T7C2Y7</accession>
<evidence type="ECO:0000256" key="3">
    <source>
        <dbReference type="ARBA" id="ARBA00023125"/>
    </source>
</evidence>
<dbReference type="EMBL" id="CM009757">
    <property type="protein sequence ID" value="PUZ37704.1"/>
    <property type="molecule type" value="Genomic_DNA"/>
</dbReference>
<organism evidence="7 8">
    <name type="scientific">Panicum hallii var. hallii</name>
    <dbReference type="NCBI Taxonomy" id="1504633"/>
    <lineage>
        <taxon>Eukaryota</taxon>
        <taxon>Viridiplantae</taxon>
        <taxon>Streptophyta</taxon>
        <taxon>Embryophyta</taxon>
        <taxon>Tracheophyta</taxon>
        <taxon>Spermatophyta</taxon>
        <taxon>Magnoliopsida</taxon>
        <taxon>Liliopsida</taxon>
        <taxon>Poales</taxon>
        <taxon>Poaceae</taxon>
        <taxon>PACMAD clade</taxon>
        <taxon>Panicoideae</taxon>
        <taxon>Panicodae</taxon>
        <taxon>Paniceae</taxon>
        <taxon>Panicinae</taxon>
        <taxon>Panicum</taxon>
        <taxon>Panicum sect. Panicum</taxon>
    </lineage>
</organism>
<keyword evidence="2" id="KW-0805">Transcription regulation</keyword>
<dbReference type="PANTHER" id="PTHR31221">
    <property type="entry name" value="WRKY TRANSCRIPTION FACTOR PROTEIN 1-RELATED"/>
    <property type="match status" value="1"/>
</dbReference>
<evidence type="ECO:0000256" key="4">
    <source>
        <dbReference type="ARBA" id="ARBA00023163"/>
    </source>
</evidence>
<keyword evidence="4" id="KW-0804">Transcription</keyword>
<dbReference type="InterPro" id="IPR003657">
    <property type="entry name" value="WRKY_dom"/>
</dbReference>
<dbReference type="InterPro" id="IPR036576">
    <property type="entry name" value="WRKY_dom_sf"/>
</dbReference>
<gene>
    <name evidence="7" type="ORF">GQ55_9G141900</name>
</gene>
<keyword evidence="8" id="KW-1185">Reference proteome</keyword>
<keyword evidence="3" id="KW-0238">DNA-binding</keyword>
<proteinExistence type="predicted"/>
<protein>
    <recommendedName>
        <fullName evidence="6">WRKY domain-containing protein</fullName>
    </recommendedName>
</protein>
<dbReference type="Gene3D" id="2.20.25.80">
    <property type="entry name" value="WRKY domain"/>
    <property type="match status" value="1"/>
</dbReference>
<dbReference type="GO" id="GO:0043565">
    <property type="term" value="F:sequence-specific DNA binding"/>
    <property type="evidence" value="ECO:0007669"/>
    <property type="project" value="InterPro"/>
</dbReference>
<dbReference type="Pfam" id="PF03106">
    <property type="entry name" value="WRKY"/>
    <property type="match status" value="1"/>
</dbReference>
<dbReference type="OrthoDB" id="2020099at2759"/>
<dbReference type="SUPFAM" id="SSF118290">
    <property type="entry name" value="WRKY DNA-binding domain"/>
    <property type="match status" value="1"/>
</dbReference>
<dbReference type="Proteomes" id="UP000244336">
    <property type="component" value="Chromosome 9"/>
</dbReference>
<dbReference type="Gramene" id="PUZ37704">
    <property type="protein sequence ID" value="PUZ37704"/>
    <property type="gene ID" value="GQ55_9G141900"/>
</dbReference>
<dbReference type="PANTHER" id="PTHR31221:SF261">
    <property type="entry name" value="OS03G0657400 PROTEIN"/>
    <property type="match status" value="1"/>
</dbReference>
<sequence>MASSSSSQPNAMVGNLSWLRFSCMVRHWFFKFSCSNMERGRAGDRNQEKEDEAVVAAAAVAEAGNGSQLVMPEDGYEWKKYGQKFIKNIQKIRSYFRCRHRLCGAKKKVEWHPSDPSGALRVVYEGAHQHGSPPSSSAAAAGGASNKYELGAQYFGGARPQ</sequence>
<dbReference type="InterPro" id="IPR044810">
    <property type="entry name" value="WRKY_plant"/>
</dbReference>
<evidence type="ECO:0000313" key="7">
    <source>
        <dbReference type="EMBL" id="PUZ37704.1"/>
    </source>
</evidence>
<evidence type="ECO:0000259" key="6">
    <source>
        <dbReference type="PROSITE" id="PS50811"/>
    </source>
</evidence>